<dbReference type="InterPro" id="IPR011042">
    <property type="entry name" value="6-blade_b-propeller_TolB-like"/>
</dbReference>
<dbReference type="SUPFAM" id="SSF101898">
    <property type="entry name" value="NHL repeat"/>
    <property type="match status" value="1"/>
</dbReference>
<sequence length="283" mass="31825">MKTLKIISYGMMVFLIIAGFFAFSAQNDRNQNNISKQYSIQKTWNLPKDLNEISGIAWLPDGNIASVQDEDGIIFIYNLDSNKIIEEIEFEGSGDYEGITIKDNDAYVLRSDGTIYEVSNFRSKNKTVKSFKTDFSSKNNVESLALNSKTNSLIIAPKDRDKSDSFKGLYEIPINSKAMNASPSIKINMTDEAFKNYQKKKVYKTFSPSDVAIHPKNGKYYVLEGKNPKLVILDKKGTIEKVYELNKKHFAQPEGITFSPDGVLYISNESGDGPATILQVNFN</sequence>
<gene>
    <name evidence="5" type="ORF">ULMS_12150</name>
</gene>
<dbReference type="AlphaFoldDB" id="A0A5J4FTC7"/>
<evidence type="ECO:0000256" key="3">
    <source>
        <dbReference type="ARBA" id="ARBA00022475"/>
    </source>
</evidence>
<name>A0A5J4FTC7_9FLAO</name>
<dbReference type="EMBL" id="BKCF01000001">
    <property type="protein sequence ID" value="GEQ85707.1"/>
    <property type="molecule type" value="Genomic_DNA"/>
</dbReference>
<dbReference type="InterPro" id="IPR009722">
    <property type="entry name" value="YjiK/CarP"/>
</dbReference>
<comment type="subcellular location">
    <subcellularLocation>
        <location evidence="1">Cell membrane</location>
    </subcellularLocation>
</comment>
<dbReference type="Pfam" id="PF06977">
    <property type="entry name" value="SdiA-regulated"/>
    <property type="match status" value="1"/>
</dbReference>
<keyword evidence="3" id="KW-1003">Cell membrane</keyword>
<evidence type="ECO:0000313" key="5">
    <source>
        <dbReference type="EMBL" id="GEQ85707.1"/>
    </source>
</evidence>
<dbReference type="Gene3D" id="2.120.10.30">
    <property type="entry name" value="TolB, C-terminal domain"/>
    <property type="match status" value="1"/>
</dbReference>
<reference evidence="5 6" key="1">
    <citation type="submission" date="2019-08" db="EMBL/GenBank/DDBJ databases">
        <title>Ulvibacter marinistellae sp. nov., isolated from a starfish, Patiria pectinifera.</title>
        <authorList>
            <person name="Kawano K."/>
            <person name="Ushijima N."/>
            <person name="Kihara M."/>
            <person name="Itoh H."/>
        </authorList>
    </citation>
    <scope>NUCLEOTIDE SEQUENCE [LARGE SCALE GENOMIC DNA]</scope>
    <source>
        <strain evidence="5 6">KK4</strain>
    </source>
</reference>
<dbReference type="RefSeq" id="WP_151893609.1">
    <property type="nucleotide sequence ID" value="NZ_BKCF01000001.1"/>
</dbReference>
<dbReference type="Proteomes" id="UP000326994">
    <property type="component" value="Unassembled WGS sequence"/>
</dbReference>
<dbReference type="InterPro" id="IPR015943">
    <property type="entry name" value="WD40/YVTN_repeat-like_dom_sf"/>
</dbReference>
<dbReference type="OrthoDB" id="5292493at2"/>
<dbReference type="GO" id="GO:0005886">
    <property type="term" value="C:plasma membrane"/>
    <property type="evidence" value="ECO:0007669"/>
    <property type="project" value="UniProtKB-SubCell"/>
</dbReference>
<accession>A0A5J4FTC7</accession>
<dbReference type="Gene3D" id="2.130.10.10">
    <property type="entry name" value="YVTN repeat-like/Quinoprotein amine dehydrogenase"/>
    <property type="match status" value="1"/>
</dbReference>
<evidence type="ECO:0000313" key="6">
    <source>
        <dbReference type="Proteomes" id="UP000326994"/>
    </source>
</evidence>
<evidence type="ECO:0000256" key="2">
    <source>
        <dbReference type="ARBA" id="ARBA00009852"/>
    </source>
</evidence>
<keyword evidence="4" id="KW-0472">Membrane</keyword>
<organism evidence="5 6">
    <name type="scientific">Patiriisocius marinistellae</name>
    <dbReference type="NCBI Taxonomy" id="2494560"/>
    <lineage>
        <taxon>Bacteria</taxon>
        <taxon>Pseudomonadati</taxon>
        <taxon>Bacteroidota</taxon>
        <taxon>Flavobacteriia</taxon>
        <taxon>Flavobacteriales</taxon>
        <taxon>Flavobacteriaceae</taxon>
        <taxon>Patiriisocius</taxon>
    </lineage>
</organism>
<comment type="caution">
    <text evidence="5">The sequence shown here is derived from an EMBL/GenBank/DDBJ whole genome shotgun (WGS) entry which is preliminary data.</text>
</comment>
<evidence type="ECO:0000256" key="1">
    <source>
        <dbReference type="ARBA" id="ARBA00004236"/>
    </source>
</evidence>
<evidence type="ECO:0000256" key="4">
    <source>
        <dbReference type="ARBA" id="ARBA00023136"/>
    </source>
</evidence>
<comment type="similarity">
    <text evidence="2">Belongs to the YjiK family.</text>
</comment>
<keyword evidence="6" id="KW-1185">Reference proteome</keyword>
<proteinExistence type="inferred from homology"/>
<protein>
    <submittedName>
        <fullName evidence="5">Uncharacterized protein</fullName>
    </submittedName>
</protein>